<dbReference type="EMBL" id="SRZB01000025">
    <property type="protein sequence ID" value="TGX97860.1"/>
    <property type="molecule type" value="Genomic_DNA"/>
</dbReference>
<sequence>MESFKKFLLSAETGCSCNFKRTKNCYPSPVLHALKKADGSSQVTMPLSKTATKEQQKILREEINAGLAVQPIAEKMIELRKQKRNLDKALERCEKELSRIFDDNNTNSMEIKEGLLIRRSSSGKTEWVIEL</sequence>
<dbReference type="Proteomes" id="UP000307720">
    <property type="component" value="Unassembled WGS sequence"/>
</dbReference>
<name>A0AC61QXP7_9FIRM</name>
<evidence type="ECO:0000313" key="1">
    <source>
        <dbReference type="EMBL" id="TGX97860.1"/>
    </source>
</evidence>
<gene>
    <name evidence="1" type="ORF">E5357_11005</name>
</gene>
<reference evidence="1" key="1">
    <citation type="submission" date="2019-04" db="EMBL/GenBank/DDBJ databases">
        <title>Microbes associate with the intestines of laboratory mice.</title>
        <authorList>
            <person name="Navarre W."/>
            <person name="Wong E."/>
            <person name="Huang K."/>
            <person name="Tropini C."/>
            <person name="Ng K."/>
            <person name="Yu B."/>
        </authorList>
    </citation>
    <scope>NUCLEOTIDE SEQUENCE</scope>
    <source>
        <strain evidence="1">NM72_1-8</strain>
    </source>
</reference>
<comment type="caution">
    <text evidence="1">The sequence shown here is derived from an EMBL/GenBank/DDBJ whole genome shotgun (WGS) entry which is preliminary data.</text>
</comment>
<proteinExistence type="predicted"/>
<keyword evidence="2" id="KW-1185">Reference proteome</keyword>
<organism evidence="1 2">
    <name type="scientific">Hominisplanchenecus murintestinalis</name>
    <dbReference type="NCBI Taxonomy" id="2941517"/>
    <lineage>
        <taxon>Bacteria</taxon>
        <taxon>Bacillati</taxon>
        <taxon>Bacillota</taxon>
        <taxon>Clostridia</taxon>
        <taxon>Lachnospirales</taxon>
        <taxon>Lachnospiraceae</taxon>
        <taxon>Hominisplanchenecus</taxon>
    </lineage>
</organism>
<protein>
    <submittedName>
        <fullName evidence="1">Uncharacterized protein</fullName>
    </submittedName>
</protein>
<accession>A0AC61QXP7</accession>
<evidence type="ECO:0000313" key="2">
    <source>
        <dbReference type="Proteomes" id="UP000307720"/>
    </source>
</evidence>